<evidence type="ECO:0000256" key="2">
    <source>
        <dbReference type="SAM" id="MobiDB-lite"/>
    </source>
</evidence>
<keyword evidence="1" id="KW-0963">Cytoplasm</keyword>
<dbReference type="GO" id="GO:0006749">
    <property type="term" value="P:glutathione metabolic process"/>
    <property type="evidence" value="ECO:0007669"/>
    <property type="project" value="TreeGrafter"/>
</dbReference>
<name>A0AAV5C044_ELECO</name>
<dbReference type="GO" id="GO:0004364">
    <property type="term" value="F:glutathione transferase activity"/>
    <property type="evidence" value="ECO:0007669"/>
    <property type="project" value="UniProtKB-UniRule"/>
</dbReference>
<dbReference type="PANTHER" id="PTHR11260:SF781">
    <property type="entry name" value="GLUTATHIONE S-TRANSFERASE U19"/>
    <property type="match status" value="1"/>
</dbReference>
<organism evidence="3 4">
    <name type="scientific">Eleusine coracana subsp. coracana</name>
    <dbReference type="NCBI Taxonomy" id="191504"/>
    <lineage>
        <taxon>Eukaryota</taxon>
        <taxon>Viridiplantae</taxon>
        <taxon>Streptophyta</taxon>
        <taxon>Embryophyta</taxon>
        <taxon>Tracheophyta</taxon>
        <taxon>Spermatophyta</taxon>
        <taxon>Magnoliopsida</taxon>
        <taxon>Liliopsida</taxon>
        <taxon>Poales</taxon>
        <taxon>Poaceae</taxon>
        <taxon>PACMAD clade</taxon>
        <taxon>Chloridoideae</taxon>
        <taxon>Cynodonteae</taxon>
        <taxon>Eleusininae</taxon>
        <taxon>Eleusine</taxon>
    </lineage>
</organism>
<dbReference type="EC" id="2.5.1.18" evidence="1"/>
<dbReference type="InterPro" id="IPR045073">
    <property type="entry name" value="Omega/Tau-like"/>
</dbReference>
<proteinExistence type="inferred from homology"/>
<feature type="region of interest" description="Disordered" evidence="2">
    <location>
        <begin position="171"/>
        <end position="215"/>
    </location>
</feature>
<gene>
    <name evidence="3" type="primary">ga07657</name>
    <name evidence="3" type="ORF">PR202_ga07657</name>
</gene>
<comment type="subcellular location">
    <subcellularLocation>
        <location evidence="1">Cytoplasm</location>
        <location evidence="1">Cytosol</location>
    </subcellularLocation>
</comment>
<evidence type="ECO:0000313" key="4">
    <source>
        <dbReference type="Proteomes" id="UP001054889"/>
    </source>
</evidence>
<keyword evidence="1" id="KW-0808">Transferase</keyword>
<dbReference type="PANTHER" id="PTHR11260">
    <property type="entry name" value="GLUTATHIONE S-TRANSFERASE, GST, SUPERFAMILY, GST DOMAIN CONTAINING"/>
    <property type="match status" value="1"/>
</dbReference>
<comment type="caution">
    <text evidence="3">The sequence shown here is derived from an EMBL/GenBank/DDBJ whole genome shotgun (WGS) entry which is preliminary data.</text>
</comment>
<dbReference type="GO" id="GO:0005829">
    <property type="term" value="C:cytosol"/>
    <property type="evidence" value="ECO:0007669"/>
    <property type="project" value="UniProtKB-SubCell"/>
</dbReference>
<keyword evidence="4" id="KW-1185">Reference proteome</keyword>
<accession>A0AAV5C044</accession>
<dbReference type="Proteomes" id="UP001054889">
    <property type="component" value="Unassembled WGS sequence"/>
</dbReference>
<comment type="similarity">
    <text evidence="1">Belongs to the GST superfamily.</text>
</comment>
<reference evidence="3" key="1">
    <citation type="journal article" date="2018" name="DNA Res.">
        <title>Multiple hybrid de novo genome assembly of finger millet, an orphan allotetraploid crop.</title>
        <authorList>
            <person name="Hatakeyama M."/>
            <person name="Aluri S."/>
            <person name="Balachadran M.T."/>
            <person name="Sivarajan S.R."/>
            <person name="Patrignani A."/>
            <person name="Gruter S."/>
            <person name="Poveda L."/>
            <person name="Shimizu-Inatsugi R."/>
            <person name="Baeten J."/>
            <person name="Francoijs K.J."/>
            <person name="Nataraja K.N."/>
            <person name="Reddy Y.A.N."/>
            <person name="Phadnis S."/>
            <person name="Ravikumar R.L."/>
            <person name="Schlapbach R."/>
            <person name="Sreeman S.M."/>
            <person name="Shimizu K.K."/>
        </authorList>
    </citation>
    <scope>NUCLEOTIDE SEQUENCE</scope>
</reference>
<evidence type="ECO:0000313" key="3">
    <source>
        <dbReference type="EMBL" id="GJM91295.1"/>
    </source>
</evidence>
<dbReference type="Gene3D" id="3.40.30.10">
    <property type="entry name" value="Glutaredoxin"/>
    <property type="match status" value="1"/>
</dbReference>
<protein>
    <recommendedName>
        <fullName evidence="1">Glutathione S-transferase</fullName>
        <ecNumber evidence="1">2.5.1.18</ecNumber>
    </recommendedName>
</protein>
<sequence>MDRDEALMLLGVWPSPFVIRAGIALNLKSLSYIYAEEEDLFGNKSVILLCSNPVHKKSGRSMEERTDAVSQVAPVLETLEQALKQDCSKSKGKAPFFSRNGVGLVDVGLGRGFLGGCALPRGCAARRPSTTQDAVQHDRWRGRPRAPLHAAHLLPVVARLLVGTLPTSRSAVRASSTSPVPAAISAHSQQPSRPQPATPLHPARVASHGAVKSKN</sequence>
<feature type="compositionally biased region" description="Low complexity" evidence="2">
    <location>
        <begin position="171"/>
        <end position="183"/>
    </location>
</feature>
<evidence type="ECO:0000256" key="1">
    <source>
        <dbReference type="RuleBase" id="RU369102"/>
    </source>
</evidence>
<comment type="catalytic activity">
    <reaction evidence="1">
        <text>RX + glutathione = an S-substituted glutathione + a halide anion + H(+)</text>
        <dbReference type="Rhea" id="RHEA:16437"/>
        <dbReference type="ChEBI" id="CHEBI:15378"/>
        <dbReference type="ChEBI" id="CHEBI:16042"/>
        <dbReference type="ChEBI" id="CHEBI:17792"/>
        <dbReference type="ChEBI" id="CHEBI:57925"/>
        <dbReference type="ChEBI" id="CHEBI:90779"/>
        <dbReference type="EC" id="2.5.1.18"/>
    </reaction>
</comment>
<comment type="function">
    <text evidence="1">Is involved in the conjugation of reduced glutathione to a wide number of exogenous and endogenous hydrophobic electrophiles.</text>
</comment>
<dbReference type="EMBL" id="BQKI01000003">
    <property type="protein sequence ID" value="GJM91295.1"/>
    <property type="molecule type" value="Genomic_DNA"/>
</dbReference>
<dbReference type="AlphaFoldDB" id="A0AAV5C044"/>
<reference evidence="3" key="2">
    <citation type="submission" date="2021-12" db="EMBL/GenBank/DDBJ databases">
        <title>Resequencing data analysis of finger millet.</title>
        <authorList>
            <person name="Hatakeyama M."/>
            <person name="Aluri S."/>
            <person name="Balachadran M.T."/>
            <person name="Sivarajan S.R."/>
            <person name="Poveda L."/>
            <person name="Shimizu-Inatsugi R."/>
            <person name="Schlapbach R."/>
            <person name="Sreeman S.M."/>
            <person name="Shimizu K.K."/>
        </authorList>
    </citation>
    <scope>NUCLEOTIDE SEQUENCE</scope>
</reference>